<dbReference type="GO" id="GO:0019391">
    <property type="term" value="P:glucuronoside catabolic process"/>
    <property type="evidence" value="ECO:0007669"/>
    <property type="project" value="TreeGrafter"/>
</dbReference>
<evidence type="ECO:0000313" key="4">
    <source>
        <dbReference type="Proteomes" id="UP000053660"/>
    </source>
</evidence>
<dbReference type="SUPFAM" id="SSF49785">
    <property type="entry name" value="Galactose-binding domain-like"/>
    <property type="match status" value="1"/>
</dbReference>
<dbReference type="InterPro" id="IPR006104">
    <property type="entry name" value="Glyco_hydro_2_N"/>
</dbReference>
<keyword evidence="3" id="KW-0378">Hydrolase</keyword>
<dbReference type="PANTHER" id="PTHR10066">
    <property type="entry name" value="BETA-GLUCURONIDASE"/>
    <property type="match status" value="1"/>
</dbReference>
<evidence type="ECO:0000259" key="2">
    <source>
        <dbReference type="Pfam" id="PF02837"/>
    </source>
</evidence>
<name>A0A0B1SJ87_OESDE</name>
<dbReference type="GO" id="GO:0030246">
    <property type="term" value="F:carbohydrate binding"/>
    <property type="evidence" value="ECO:0007669"/>
    <property type="project" value="TreeGrafter"/>
</dbReference>
<organism evidence="3 4">
    <name type="scientific">Oesophagostomum dentatum</name>
    <name type="common">Nodular worm</name>
    <dbReference type="NCBI Taxonomy" id="61180"/>
    <lineage>
        <taxon>Eukaryota</taxon>
        <taxon>Metazoa</taxon>
        <taxon>Ecdysozoa</taxon>
        <taxon>Nematoda</taxon>
        <taxon>Chromadorea</taxon>
        <taxon>Rhabditida</taxon>
        <taxon>Rhabditina</taxon>
        <taxon>Rhabditomorpha</taxon>
        <taxon>Strongyloidea</taxon>
        <taxon>Strongylidae</taxon>
        <taxon>Oesophagostomum</taxon>
    </lineage>
</organism>
<evidence type="ECO:0000256" key="1">
    <source>
        <dbReference type="ARBA" id="ARBA00007401"/>
    </source>
</evidence>
<reference evidence="3 4" key="1">
    <citation type="submission" date="2014-03" db="EMBL/GenBank/DDBJ databases">
        <title>Draft genome of the hookworm Oesophagostomum dentatum.</title>
        <authorList>
            <person name="Mitreva M."/>
        </authorList>
    </citation>
    <scope>NUCLEOTIDE SEQUENCE [LARGE SCALE GENOMIC DNA]</scope>
    <source>
        <strain evidence="3 4">OD-Hann</strain>
    </source>
</reference>
<dbReference type="EMBL" id="KN570888">
    <property type="protein sequence ID" value="KHJ83951.1"/>
    <property type="molecule type" value="Genomic_DNA"/>
</dbReference>
<dbReference type="InterPro" id="IPR008979">
    <property type="entry name" value="Galactose-bd-like_sf"/>
</dbReference>
<accession>A0A0B1SJ87</accession>
<dbReference type="GO" id="GO:0005975">
    <property type="term" value="P:carbohydrate metabolic process"/>
    <property type="evidence" value="ECO:0007669"/>
    <property type="project" value="InterPro"/>
</dbReference>
<dbReference type="Proteomes" id="UP000053660">
    <property type="component" value="Unassembled WGS sequence"/>
</dbReference>
<protein>
    <submittedName>
        <fullName evidence="3">Glycosyl hydrolase family 2, sugar binding domain protein</fullName>
    </submittedName>
</protein>
<dbReference type="GO" id="GO:0004566">
    <property type="term" value="F:beta-glucuronidase activity"/>
    <property type="evidence" value="ECO:0007669"/>
    <property type="project" value="TreeGrafter"/>
</dbReference>
<dbReference type="AlphaFoldDB" id="A0A0B1SJ87"/>
<comment type="similarity">
    <text evidence="1">Belongs to the glycosyl hydrolase 2 family.</text>
</comment>
<feature type="domain" description="Glycosyl hydrolases family 2 sugar binding" evidence="2">
    <location>
        <begin position="11"/>
        <end position="92"/>
    </location>
</feature>
<dbReference type="Pfam" id="PF02837">
    <property type="entry name" value="Glyco_hydro_2_N"/>
    <property type="match status" value="1"/>
</dbReference>
<gene>
    <name evidence="3" type="ORF">OESDEN_16341</name>
</gene>
<evidence type="ECO:0000313" key="3">
    <source>
        <dbReference type="EMBL" id="KHJ83951.1"/>
    </source>
</evidence>
<dbReference type="GO" id="GO:0005615">
    <property type="term" value="C:extracellular space"/>
    <property type="evidence" value="ECO:0007669"/>
    <property type="project" value="TreeGrafter"/>
</dbReference>
<sequence length="125" mass="14219">MPVPAAYNDMSADAELRDHIGWVWYQTSVTVQYRDMGQKFVLRFGSVNYYAIVYFNGEKVGCHEGGHLPFEVDVTDKVSFGEENNITVAVNNTLSNKTIPPGEFRYVNPEPVTIQERNVRDLVPF</sequence>
<dbReference type="PANTHER" id="PTHR10066:SF67">
    <property type="entry name" value="BETA-GLUCURONIDASE"/>
    <property type="match status" value="1"/>
</dbReference>
<proteinExistence type="inferred from homology"/>
<keyword evidence="4" id="KW-1185">Reference proteome</keyword>
<dbReference type="OrthoDB" id="408532at2759"/>
<dbReference type="Gene3D" id="2.60.120.260">
    <property type="entry name" value="Galactose-binding domain-like"/>
    <property type="match status" value="1"/>
</dbReference>